<reference evidence="1 2" key="1">
    <citation type="submission" date="2023-11" db="EMBL/GenBank/DDBJ databases">
        <authorList>
            <person name="Bao R."/>
        </authorList>
    </citation>
    <scope>NUCLEOTIDE SEQUENCE [LARGE SCALE GENOMIC DNA]</scope>
    <source>
        <strain evidence="1 2">PJ23</strain>
    </source>
</reference>
<sequence>MSKLFGVNPVSARAGLHKTAFAASVRIHSDDLDRVLTRLEHAIRTRGEFIESYRLLDTSGTERVIFGQACGYVDETTKRTLFAGTLIDLSPQQVADVENGFAEPLDELASVCMSARELAAKSGLKLTSHLLDMTLLDLGHRIASAAKRKMPGWH</sequence>
<accession>A0ABU4RWZ1</accession>
<dbReference type="SUPFAM" id="SSF55785">
    <property type="entry name" value="PYP-like sensor domain (PAS domain)"/>
    <property type="match status" value="1"/>
</dbReference>
<comment type="caution">
    <text evidence="1">The sequence shown here is derived from an EMBL/GenBank/DDBJ whole genome shotgun (WGS) entry which is preliminary data.</text>
</comment>
<dbReference type="EMBL" id="JAXAFJ010000012">
    <property type="protein sequence ID" value="MDX6807421.1"/>
    <property type="molecule type" value="Genomic_DNA"/>
</dbReference>
<protein>
    <submittedName>
        <fullName evidence="1">Uncharacterized protein</fullName>
    </submittedName>
</protein>
<dbReference type="RefSeq" id="WP_319845555.1">
    <property type="nucleotide sequence ID" value="NZ_JAXAFJ010000012.1"/>
</dbReference>
<evidence type="ECO:0000313" key="1">
    <source>
        <dbReference type="EMBL" id="MDX6807421.1"/>
    </source>
</evidence>
<name>A0ABU4RWZ1_9HYPH</name>
<dbReference type="Proteomes" id="UP001274321">
    <property type="component" value="Unassembled WGS sequence"/>
</dbReference>
<proteinExistence type="predicted"/>
<organism evidence="1 2">
    <name type="scientific">Terrihabitans rhizophilus</name>
    <dbReference type="NCBI Taxonomy" id="3092662"/>
    <lineage>
        <taxon>Bacteria</taxon>
        <taxon>Pseudomonadati</taxon>
        <taxon>Pseudomonadota</taxon>
        <taxon>Alphaproteobacteria</taxon>
        <taxon>Hyphomicrobiales</taxon>
        <taxon>Terrihabitans</taxon>
    </lineage>
</organism>
<evidence type="ECO:0000313" key="2">
    <source>
        <dbReference type="Proteomes" id="UP001274321"/>
    </source>
</evidence>
<gene>
    <name evidence="1" type="ORF">SCD90_15225</name>
</gene>
<dbReference type="Gene3D" id="3.30.450.20">
    <property type="entry name" value="PAS domain"/>
    <property type="match status" value="1"/>
</dbReference>
<keyword evidence="2" id="KW-1185">Reference proteome</keyword>
<dbReference type="InterPro" id="IPR035965">
    <property type="entry name" value="PAS-like_dom_sf"/>
</dbReference>